<keyword evidence="3 6" id="KW-0731">Sigma factor</keyword>
<accession>A0A7W9E6T4</accession>
<dbReference type="CDD" id="cd06171">
    <property type="entry name" value="Sigma70_r4"/>
    <property type="match status" value="1"/>
</dbReference>
<evidence type="ECO:0000313" key="10">
    <source>
        <dbReference type="Proteomes" id="UP000548978"/>
    </source>
</evidence>
<proteinExistence type="inferred from homology"/>
<dbReference type="PROSITE" id="PS01063">
    <property type="entry name" value="SIGMA70_ECF"/>
    <property type="match status" value="1"/>
</dbReference>
<dbReference type="Pfam" id="PF08281">
    <property type="entry name" value="Sigma70_r4_2"/>
    <property type="match status" value="1"/>
</dbReference>
<dbReference type="NCBIfam" id="TIGR02937">
    <property type="entry name" value="sigma70-ECF"/>
    <property type="match status" value="1"/>
</dbReference>
<dbReference type="PANTHER" id="PTHR43133">
    <property type="entry name" value="RNA POLYMERASE ECF-TYPE SIGMA FACTO"/>
    <property type="match status" value="1"/>
</dbReference>
<feature type="domain" description="RNA polymerase sigma-70 region 2" evidence="7">
    <location>
        <begin position="31"/>
        <end position="93"/>
    </location>
</feature>
<evidence type="ECO:0000256" key="1">
    <source>
        <dbReference type="ARBA" id="ARBA00010641"/>
    </source>
</evidence>
<evidence type="ECO:0000259" key="7">
    <source>
        <dbReference type="Pfam" id="PF04542"/>
    </source>
</evidence>
<dbReference type="InterPro" id="IPR013324">
    <property type="entry name" value="RNA_pol_sigma_r3/r4-like"/>
</dbReference>
<dbReference type="InterPro" id="IPR013325">
    <property type="entry name" value="RNA_pol_sigma_r2"/>
</dbReference>
<dbReference type="GO" id="GO:0016987">
    <property type="term" value="F:sigma factor activity"/>
    <property type="evidence" value="ECO:0007669"/>
    <property type="project" value="UniProtKB-KW"/>
</dbReference>
<dbReference type="SUPFAM" id="SSF88946">
    <property type="entry name" value="Sigma2 domain of RNA polymerase sigma factors"/>
    <property type="match status" value="1"/>
</dbReference>
<evidence type="ECO:0000256" key="5">
    <source>
        <dbReference type="ARBA" id="ARBA00023163"/>
    </source>
</evidence>
<dbReference type="GO" id="GO:0006352">
    <property type="term" value="P:DNA-templated transcription initiation"/>
    <property type="evidence" value="ECO:0007669"/>
    <property type="project" value="InterPro"/>
</dbReference>
<dbReference type="InterPro" id="IPR013249">
    <property type="entry name" value="RNA_pol_sigma70_r4_t2"/>
</dbReference>
<gene>
    <name evidence="9" type="ORF">FHS65_001383</name>
</gene>
<dbReference type="EMBL" id="JACIJB010000004">
    <property type="protein sequence ID" value="MBB5660637.1"/>
    <property type="molecule type" value="Genomic_DNA"/>
</dbReference>
<dbReference type="Proteomes" id="UP000548978">
    <property type="component" value="Unassembled WGS sequence"/>
</dbReference>
<keyword evidence="5 6" id="KW-0804">Transcription</keyword>
<dbReference type="RefSeq" id="WP_164461981.1">
    <property type="nucleotide sequence ID" value="NZ_JACIJB010000004.1"/>
</dbReference>
<dbReference type="InterPro" id="IPR007627">
    <property type="entry name" value="RNA_pol_sigma70_r2"/>
</dbReference>
<dbReference type="InterPro" id="IPR000838">
    <property type="entry name" value="RNA_pol_sigma70_ECF_CS"/>
</dbReference>
<feature type="domain" description="RNA polymerase sigma factor 70 region 4 type 2" evidence="8">
    <location>
        <begin position="122"/>
        <end position="173"/>
    </location>
</feature>
<evidence type="ECO:0000256" key="3">
    <source>
        <dbReference type="ARBA" id="ARBA00023082"/>
    </source>
</evidence>
<evidence type="ECO:0000259" key="8">
    <source>
        <dbReference type="Pfam" id="PF08281"/>
    </source>
</evidence>
<dbReference type="GO" id="GO:0003677">
    <property type="term" value="F:DNA binding"/>
    <property type="evidence" value="ECO:0007669"/>
    <property type="project" value="UniProtKB-KW"/>
</dbReference>
<dbReference type="NCBIfam" id="NF004113">
    <property type="entry name" value="PRK05602.1"/>
    <property type="match status" value="1"/>
</dbReference>
<comment type="similarity">
    <text evidence="1 6">Belongs to the sigma-70 factor family. ECF subfamily.</text>
</comment>
<reference evidence="9 10" key="1">
    <citation type="submission" date="2020-08" db="EMBL/GenBank/DDBJ databases">
        <title>Genomic Encyclopedia of Type Strains, Phase IV (KMG-IV): sequencing the most valuable type-strain genomes for metagenomic binning, comparative biology and taxonomic classification.</title>
        <authorList>
            <person name="Goeker M."/>
        </authorList>
    </citation>
    <scope>NUCLEOTIDE SEQUENCE [LARGE SCALE GENOMIC DNA]</scope>
    <source>
        <strain evidence="9 10">DSM 24448</strain>
    </source>
</reference>
<dbReference type="InterPro" id="IPR036388">
    <property type="entry name" value="WH-like_DNA-bd_sf"/>
</dbReference>
<keyword evidence="2 6" id="KW-0805">Transcription regulation</keyword>
<comment type="caution">
    <text evidence="9">The sequence shown here is derived from an EMBL/GenBank/DDBJ whole genome shotgun (WGS) entry which is preliminary data.</text>
</comment>
<dbReference type="Pfam" id="PF04542">
    <property type="entry name" value="Sigma70_r2"/>
    <property type="match status" value="1"/>
</dbReference>
<protein>
    <recommendedName>
        <fullName evidence="6">RNA polymerase sigma factor</fullName>
    </recommendedName>
</protein>
<sequence length="188" mass="20693">MPVIADPDQELVARVARGDPEAIQALVSVKLPRMMALAGRLLGDPVEAEDVAQETLLRAWKQAPRWKPGKAKFDTWLHRVAMNLCYDRLRKRREIATDAVPEQVDDGAAPDRGLMARDVGLRVDAALQALPERQREAVVLCHYQELGNIEAAGIMGVSVEALESLLSRGRRALRSALSDLNPASEGER</sequence>
<keyword evidence="10" id="KW-1185">Reference proteome</keyword>
<dbReference type="Gene3D" id="1.10.1740.10">
    <property type="match status" value="1"/>
</dbReference>
<dbReference type="SUPFAM" id="SSF88659">
    <property type="entry name" value="Sigma3 and sigma4 domains of RNA polymerase sigma factors"/>
    <property type="match status" value="1"/>
</dbReference>
<keyword evidence="4 6" id="KW-0238">DNA-binding</keyword>
<dbReference type="InterPro" id="IPR039425">
    <property type="entry name" value="RNA_pol_sigma-70-like"/>
</dbReference>
<evidence type="ECO:0000256" key="6">
    <source>
        <dbReference type="RuleBase" id="RU000716"/>
    </source>
</evidence>
<evidence type="ECO:0000256" key="2">
    <source>
        <dbReference type="ARBA" id="ARBA00023015"/>
    </source>
</evidence>
<name>A0A7W9E6T4_9CAUL</name>
<dbReference type="AlphaFoldDB" id="A0A7W9E6T4"/>
<dbReference type="InterPro" id="IPR014284">
    <property type="entry name" value="RNA_pol_sigma-70_dom"/>
</dbReference>
<evidence type="ECO:0000256" key="4">
    <source>
        <dbReference type="ARBA" id="ARBA00023125"/>
    </source>
</evidence>
<dbReference type="Gene3D" id="1.10.10.10">
    <property type="entry name" value="Winged helix-like DNA-binding domain superfamily/Winged helix DNA-binding domain"/>
    <property type="match status" value="1"/>
</dbReference>
<organism evidence="9 10">
    <name type="scientific">Brevundimonas halotolerans</name>
    <dbReference type="NCBI Taxonomy" id="69670"/>
    <lineage>
        <taxon>Bacteria</taxon>
        <taxon>Pseudomonadati</taxon>
        <taxon>Pseudomonadota</taxon>
        <taxon>Alphaproteobacteria</taxon>
        <taxon>Caulobacterales</taxon>
        <taxon>Caulobacteraceae</taxon>
        <taxon>Brevundimonas</taxon>
    </lineage>
</organism>
<evidence type="ECO:0000313" key="9">
    <source>
        <dbReference type="EMBL" id="MBB5660637.1"/>
    </source>
</evidence>
<dbReference type="PANTHER" id="PTHR43133:SF8">
    <property type="entry name" value="RNA POLYMERASE SIGMA FACTOR HI_1459-RELATED"/>
    <property type="match status" value="1"/>
</dbReference>